<evidence type="ECO:0000256" key="2">
    <source>
        <dbReference type="ARBA" id="ARBA00022737"/>
    </source>
</evidence>
<keyword evidence="6 7" id="KW-0413">Isomerase</keyword>
<dbReference type="Proteomes" id="UP000463961">
    <property type="component" value="Chromosome"/>
</dbReference>
<dbReference type="SUPFAM" id="SSF109998">
    <property type="entry name" value="Triger factor/SurA peptide-binding domain-like"/>
    <property type="match status" value="1"/>
</dbReference>
<dbReference type="HAMAP" id="MF_01183">
    <property type="entry name" value="Chaperone_SurA"/>
    <property type="match status" value="1"/>
</dbReference>
<dbReference type="SUPFAM" id="SSF54534">
    <property type="entry name" value="FKBP-like"/>
    <property type="match status" value="2"/>
</dbReference>
<comment type="catalytic activity">
    <reaction evidence="7">
        <text>[protein]-peptidylproline (omega=180) = [protein]-peptidylproline (omega=0)</text>
        <dbReference type="Rhea" id="RHEA:16237"/>
        <dbReference type="Rhea" id="RHEA-COMP:10747"/>
        <dbReference type="Rhea" id="RHEA-COMP:10748"/>
        <dbReference type="ChEBI" id="CHEBI:83833"/>
        <dbReference type="ChEBI" id="CHEBI:83834"/>
        <dbReference type="EC" id="5.2.1.8"/>
    </reaction>
</comment>
<dbReference type="InterPro" id="IPR000297">
    <property type="entry name" value="PPIase_PpiC"/>
</dbReference>
<dbReference type="Pfam" id="PF13616">
    <property type="entry name" value="Rotamase_3"/>
    <property type="match status" value="1"/>
</dbReference>
<dbReference type="Gene3D" id="1.10.4030.10">
    <property type="entry name" value="Porin chaperone SurA, peptide-binding domain"/>
    <property type="match status" value="1"/>
</dbReference>
<keyword evidence="3 7" id="KW-0574">Periplasm</keyword>
<dbReference type="PROSITE" id="PS50198">
    <property type="entry name" value="PPIC_PPIASE_2"/>
    <property type="match status" value="2"/>
</dbReference>
<dbReference type="AlphaFoldDB" id="A0A679I7C0"/>
<dbReference type="PANTHER" id="PTHR47637:SF1">
    <property type="entry name" value="CHAPERONE SURA"/>
    <property type="match status" value="1"/>
</dbReference>
<dbReference type="GO" id="GO:0003755">
    <property type="term" value="F:peptidyl-prolyl cis-trans isomerase activity"/>
    <property type="evidence" value="ECO:0007669"/>
    <property type="project" value="UniProtKB-UniRule"/>
</dbReference>
<dbReference type="PROSITE" id="PS01096">
    <property type="entry name" value="PPIC_PPIASE_1"/>
    <property type="match status" value="1"/>
</dbReference>
<dbReference type="GO" id="GO:0050821">
    <property type="term" value="P:protein stabilization"/>
    <property type="evidence" value="ECO:0007669"/>
    <property type="project" value="InterPro"/>
</dbReference>
<dbReference type="RefSeq" id="WP_242451505.1">
    <property type="nucleotide sequence ID" value="NZ_AP019011.1"/>
</dbReference>
<organism evidence="8 9">
    <name type="scientific">Fluviibacter phosphoraccumulans</name>
    <dbReference type="NCBI Taxonomy" id="1751046"/>
    <lineage>
        <taxon>Bacteria</taxon>
        <taxon>Pseudomonadati</taxon>
        <taxon>Pseudomonadota</taxon>
        <taxon>Betaproteobacteria</taxon>
        <taxon>Rhodocyclales</taxon>
        <taxon>Fluviibacteraceae</taxon>
        <taxon>Fluviibacter</taxon>
    </lineage>
</organism>
<accession>A0A679I7C0</accession>
<evidence type="ECO:0000256" key="1">
    <source>
        <dbReference type="ARBA" id="ARBA00022729"/>
    </source>
</evidence>
<sequence length="445" mass="49163" precursor="true">MKMLNRFKTALAALALLGLVIGAVQAAPATPTTNHRSSQPQTLDRIVAVVNDGVITQNQLNARVRSATMQLHRQKVQLPPADILRQQVLDQMVTERAQVQAAKEAGIQVDDAELEQALIRVAANQKMTPQQMRQTVEKDGVTWPEFREEIRNQMMIARVREREVDAKINVSPGEVDNFLANQGAAGAGEEVHIAHIVIRIPEGASPETLNKLRMKAVSIDEQARAGRDFAQLAATYSESNDALQGGDLGFRPVDSLPQVMSSAIANLKPGQVSDVVRSPSGFHIVKLIARKGGSALPQVQQTHARHILIKVTEVTSEAEARQKIGQVHSRLKSGEDFAALAKLYSQDGSAQKGGDLGWLYPGDTVPAFDQAMNALKVGEISNPVQTQFGFHIIQVLERRTTDVSQERQRQRATMALRQRKMEEANQEWVRQVRDRAYVEIRLDDQ</sequence>
<evidence type="ECO:0000256" key="7">
    <source>
        <dbReference type="HAMAP-Rule" id="MF_01183"/>
    </source>
</evidence>
<evidence type="ECO:0000313" key="8">
    <source>
        <dbReference type="EMBL" id="BBU67730.1"/>
    </source>
</evidence>
<feature type="chain" id="PRO_5042298572" description="Chaperone SurA" evidence="7">
    <location>
        <begin position="27"/>
        <end position="445"/>
    </location>
</feature>
<dbReference type="Pfam" id="PF09312">
    <property type="entry name" value="SurA_N"/>
    <property type="match status" value="1"/>
</dbReference>
<comment type="subcellular location">
    <subcellularLocation>
        <location evidence="7">Periplasm</location>
    </subcellularLocation>
    <text evidence="7">Is capable of associating with the outer membrane.</text>
</comment>
<keyword evidence="9" id="KW-1185">Reference proteome</keyword>
<dbReference type="InterPro" id="IPR015391">
    <property type="entry name" value="SurA_N"/>
</dbReference>
<dbReference type="GO" id="GO:0006457">
    <property type="term" value="P:protein folding"/>
    <property type="evidence" value="ECO:0007669"/>
    <property type="project" value="UniProtKB-UniRule"/>
</dbReference>
<dbReference type="InterPro" id="IPR050280">
    <property type="entry name" value="OMP_Chaperone_SurA"/>
</dbReference>
<dbReference type="GO" id="GO:0043165">
    <property type="term" value="P:Gram-negative-bacterium-type cell outer membrane assembly"/>
    <property type="evidence" value="ECO:0007669"/>
    <property type="project" value="InterPro"/>
</dbReference>
<name>A0A679I7C0_9RHOO</name>
<dbReference type="EMBL" id="AP022345">
    <property type="protein sequence ID" value="BBU67730.1"/>
    <property type="molecule type" value="Genomic_DNA"/>
</dbReference>
<dbReference type="InterPro" id="IPR027304">
    <property type="entry name" value="Trigger_fact/SurA_dom_sf"/>
</dbReference>
<keyword evidence="1 7" id="KW-0732">Signal</keyword>
<keyword evidence="5 7" id="KW-0143">Chaperone</keyword>
<dbReference type="InterPro" id="IPR023034">
    <property type="entry name" value="PPIase_SurA"/>
</dbReference>
<feature type="signal peptide" evidence="7">
    <location>
        <begin position="1"/>
        <end position="26"/>
    </location>
</feature>
<evidence type="ECO:0000256" key="6">
    <source>
        <dbReference type="ARBA" id="ARBA00023235"/>
    </source>
</evidence>
<dbReference type="InterPro" id="IPR046357">
    <property type="entry name" value="PPIase_dom_sf"/>
</dbReference>
<keyword evidence="4 7" id="KW-0697">Rotamase</keyword>
<protein>
    <recommendedName>
        <fullName evidence="7">Chaperone SurA</fullName>
    </recommendedName>
    <alternativeName>
        <fullName evidence="7">Peptidyl-prolyl cis-trans isomerase SurA</fullName>
        <shortName evidence="7">PPIase SurA</shortName>
        <ecNumber evidence="7">5.2.1.8</ecNumber>
    </alternativeName>
    <alternativeName>
        <fullName evidence="7">Rotamase SurA</fullName>
    </alternativeName>
</protein>
<reference evidence="9" key="1">
    <citation type="submission" date="2020-01" db="EMBL/GenBank/DDBJ databases">
        <title>Phosphoaccumulans saitamaens gen. nov., sp. nov., a polyphosphate accumulating bacterium isolated from surface river water.</title>
        <authorList>
            <person name="Watanabe K."/>
            <person name="Suda W."/>
        </authorList>
    </citation>
    <scope>NUCLEOTIDE SEQUENCE [LARGE SCALE GENOMIC DNA]</scope>
    <source>
        <strain evidence="9">ICHIAU1</strain>
    </source>
</reference>
<evidence type="ECO:0000313" key="9">
    <source>
        <dbReference type="Proteomes" id="UP000463961"/>
    </source>
</evidence>
<dbReference type="InterPro" id="IPR023058">
    <property type="entry name" value="PPIase_PpiC_CS"/>
</dbReference>
<dbReference type="Pfam" id="PF00639">
    <property type="entry name" value="Rotamase"/>
    <property type="match status" value="1"/>
</dbReference>
<keyword evidence="2 7" id="KW-0677">Repeat</keyword>
<evidence type="ECO:0000256" key="4">
    <source>
        <dbReference type="ARBA" id="ARBA00023110"/>
    </source>
</evidence>
<dbReference type="GO" id="GO:0042277">
    <property type="term" value="F:peptide binding"/>
    <property type="evidence" value="ECO:0007669"/>
    <property type="project" value="InterPro"/>
</dbReference>
<gene>
    <name evidence="7 8" type="primary">surA</name>
    <name evidence="8" type="ORF">ICHIAU1_00130</name>
</gene>
<comment type="function">
    <text evidence="7">Chaperone involved in the correct folding and assembly of outer membrane proteins. Recognizes specific patterns of aromatic residues and the orientation of their side chains, which are found more frequently in integral outer membrane proteins. May act in both early periplasmic and late outer membrane-associated steps of protein maturation.</text>
</comment>
<dbReference type="GO" id="GO:0051082">
    <property type="term" value="F:unfolded protein binding"/>
    <property type="evidence" value="ECO:0007669"/>
    <property type="project" value="UniProtKB-UniRule"/>
</dbReference>
<comment type="domain">
    <text evidence="7">The PPIase activity resides only in the second parvulin domain. The N-terminal region and the C-terminal tail are necessary and sufficient for the chaperone activity of SurA. The PPIase activity is dispensable for SurA to function as a chaperone. The N-terminal region and the C-terminal tail are also required for porin recognition.</text>
</comment>
<evidence type="ECO:0000256" key="3">
    <source>
        <dbReference type="ARBA" id="ARBA00022764"/>
    </source>
</evidence>
<dbReference type="PANTHER" id="PTHR47637">
    <property type="entry name" value="CHAPERONE SURA"/>
    <property type="match status" value="1"/>
</dbReference>
<proteinExistence type="inferred from homology"/>
<dbReference type="EC" id="5.2.1.8" evidence="7"/>
<dbReference type="GO" id="GO:0030288">
    <property type="term" value="C:outer membrane-bounded periplasmic space"/>
    <property type="evidence" value="ECO:0007669"/>
    <property type="project" value="InterPro"/>
</dbReference>
<evidence type="ECO:0000256" key="5">
    <source>
        <dbReference type="ARBA" id="ARBA00023186"/>
    </source>
</evidence>
<dbReference type="Gene3D" id="3.10.50.40">
    <property type="match status" value="2"/>
</dbReference>